<name>A0ACC0TXY3_9AGAM</name>
<comment type="caution">
    <text evidence="1">The sequence shown here is derived from an EMBL/GenBank/DDBJ whole genome shotgun (WGS) entry which is preliminary data.</text>
</comment>
<sequence length="502" mass="56474">MSVQFSATTEAFALILVLISVYRWASKRTHLPLPPGPKGWPLLGNLLDIPTANIVETYTNWARKYGQIVYADAAGQSLILLNDTEVANEMLYKKGATYSDRPVFNMSGELAGFGQWTAHLMYGPRLKESRKYMYRTIGTRESLEKHGTLFNSEARKLLKAALRDPDNIHQHVRRFAGAIIVRITYGYEAQEQRDPIITLAESTVARFSQFVQPGAYLVDKIPILKYVPAWFPGAGFKNEASEAKRYLMNLVDIPFQFILHETAKGTAPSCFVTENIMTEVDQENLKWTASSLFAGGADTTVSVLSTFYLVMTLFPDVQRKAQEEIDRIVGNARLPELVDRDNLPYVNALHSEIYRWRPVVPLGVPHKTTTADTHRGYHIPKGSIIIPNIWQMLHDPVVYSEPELFSPERFLETSDSPAEPNPRACFFGFGRRICPGSQFADATVWLAITTALAVFHVSKVVEEGVEVTPEVRYTDTFISHPVEFKCSIKPRSARAKALILQS</sequence>
<accession>A0ACC0TXY3</accession>
<evidence type="ECO:0000313" key="1">
    <source>
        <dbReference type="EMBL" id="KAI9453226.1"/>
    </source>
</evidence>
<dbReference type="EMBL" id="JAGFNK010000313">
    <property type="protein sequence ID" value="KAI9453226.1"/>
    <property type="molecule type" value="Genomic_DNA"/>
</dbReference>
<keyword evidence="2" id="KW-1185">Reference proteome</keyword>
<organism evidence="1 2">
    <name type="scientific">Russula earlei</name>
    <dbReference type="NCBI Taxonomy" id="71964"/>
    <lineage>
        <taxon>Eukaryota</taxon>
        <taxon>Fungi</taxon>
        <taxon>Dikarya</taxon>
        <taxon>Basidiomycota</taxon>
        <taxon>Agaricomycotina</taxon>
        <taxon>Agaricomycetes</taxon>
        <taxon>Russulales</taxon>
        <taxon>Russulaceae</taxon>
        <taxon>Russula</taxon>
    </lineage>
</organism>
<dbReference type="Proteomes" id="UP001207468">
    <property type="component" value="Unassembled WGS sequence"/>
</dbReference>
<protein>
    <submittedName>
        <fullName evidence="1">Cytochrome P450</fullName>
    </submittedName>
</protein>
<reference evidence="1" key="1">
    <citation type="submission" date="2021-03" db="EMBL/GenBank/DDBJ databases">
        <title>Evolutionary priming and transition to the ectomycorrhizal habit in an iconic lineage of mushroom-forming fungi: is preadaptation a requirement?</title>
        <authorList>
            <consortium name="DOE Joint Genome Institute"/>
            <person name="Looney B.P."/>
            <person name="Miyauchi S."/>
            <person name="Morin E."/>
            <person name="Drula E."/>
            <person name="Courty P.E."/>
            <person name="Chicoki N."/>
            <person name="Fauchery L."/>
            <person name="Kohler A."/>
            <person name="Kuo A."/>
            <person name="LaButti K."/>
            <person name="Pangilinan J."/>
            <person name="Lipzen A."/>
            <person name="Riley R."/>
            <person name="Andreopoulos W."/>
            <person name="He G."/>
            <person name="Johnson J."/>
            <person name="Barry K.W."/>
            <person name="Grigoriev I.V."/>
            <person name="Nagy L."/>
            <person name="Hibbett D."/>
            <person name="Henrissat B."/>
            <person name="Matheny P.B."/>
            <person name="Labbe J."/>
            <person name="Martin A.F."/>
        </authorList>
    </citation>
    <scope>NUCLEOTIDE SEQUENCE</scope>
    <source>
        <strain evidence="1">BPL698</strain>
    </source>
</reference>
<gene>
    <name evidence="1" type="ORF">F5148DRAFT_985638</name>
</gene>
<evidence type="ECO:0000313" key="2">
    <source>
        <dbReference type="Proteomes" id="UP001207468"/>
    </source>
</evidence>
<proteinExistence type="predicted"/>